<dbReference type="NCBIfam" id="NF045890">
    <property type="entry name" value="conj_pls20_p028"/>
    <property type="match status" value="1"/>
</dbReference>
<name>A0A2S1KRQ6_9LACO</name>
<evidence type="ECO:0000256" key="2">
    <source>
        <dbReference type="SAM" id="Phobius"/>
    </source>
</evidence>
<organism evidence="4 5">
    <name type="scientific">Weissella cibaria</name>
    <dbReference type="NCBI Taxonomy" id="137591"/>
    <lineage>
        <taxon>Bacteria</taxon>
        <taxon>Bacillati</taxon>
        <taxon>Bacillota</taxon>
        <taxon>Bacilli</taxon>
        <taxon>Lactobacillales</taxon>
        <taxon>Lactobacillaceae</taxon>
        <taxon>Weissella</taxon>
    </lineage>
</organism>
<keyword evidence="2" id="KW-1133">Transmembrane helix</keyword>
<feature type="transmembrane region" description="Helical" evidence="2">
    <location>
        <begin position="313"/>
        <end position="337"/>
    </location>
</feature>
<feature type="compositionally biased region" description="Polar residues" evidence="1">
    <location>
        <begin position="751"/>
        <end position="761"/>
    </location>
</feature>
<proteinExistence type="predicted"/>
<keyword evidence="2" id="KW-0472">Membrane</keyword>
<feature type="region of interest" description="Disordered" evidence="1">
    <location>
        <begin position="466"/>
        <end position="770"/>
    </location>
</feature>
<gene>
    <name evidence="4" type="ORF">B6254_1292</name>
</gene>
<dbReference type="InterPro" id="IPR058521">
    <property type="entry name" value="DUF8208"/>
</dbReference>
<feature type="transmembrane region" description="Helical" evidence="2">
    <location>
        <begin position="116"/>
        <end position="140"/>
    </location>
</feature>
<dbReference type="InterPro" id="IPR058066">
    <property type="entry name" value="pXO2-14_N"/>
</dbReference>
<dbReference type="Pfam" id="PF26635">
    <property type="entry name" value="DUF8208"/>
    <property type="match status" value="1"/>
</dbReference>
<accession>A0A2S1KRQ6</accession>
<feature type="transmembrane region" description="Helical" evidence="2">
    <location>
        <begin position="82"/>
        <end position="104"/>
    </location>
</feature>
<feature type="compositionally biased region" description="Polar residues" evidence="1">
    <location>
        <begin position="653"/>
        <end position="699"/>
    </location>
</feature>
<feature type="transmembrane region" description="Helical" evidence="2">
    <location>
        <begin position="349"/>
        <end position="374"/>
    </location>
</feature>
<reference evidence="4 5" key="1">
    <citation type="submission" date="2017-04" db="EMBL/GenBank/DDBJ databases">
        <title>Weissella cibaria strain m2 complete genome.</title>
        <authorList>
            <person name="Pan Q."/>
            <person name="Tan M."/>
            <person name="Yao F."/>
            <person name="Su S."/>
        </authorList>
    </citation>
    <scope>NUCLEOTIDE SEQUENCE [LARGE SCALE GENOMIC DNA]</scope>
    <source>
        <strain evidence="4 5">M2</strain>
    </source>
</reference>
<evidence type="ECO:0000313" key="5">
    <source>
        <dbReference type="Proteomes" id="UP000244870"/>
    </source>
</evidence>
<protein>
    <recommendedName>
        <fullName evidence="3">DUF8208 domain-containing protein</fullName>
    </recommendedName>
</protein>
<feature type="compositionally biased region" description="Polar residues" evidence="1">
    <location>
        <begin position="496"/>
        <end position="508"/>
    </location>
</feature>
<feature type="compositionally biased region" description="Polar residues" evidence="1">
    <location>
        <begin position="730"/>
        <end position="743"/>
    </location>
</feature>
<evidence type="ECO:0000259" key="3">
    <source>
        <dbReference type="Pfam" id="PF26635"/>
    </source>
</evidence>
<dbReference type="Proteomes" id="UP000244870">
    <property type="component" value="Chromosome"/>
</dbReference>
<evidence type="ECO:0000256" key="1">
    <source>
        <dbReference type="SAM" id="MobiDB-lite"/>
    </source>
</evidence>
<keyword evidence="2" id="KW-0812">Transmembrane</keyword>
<sequence length="806" mass="84948">MALPTGGPTNEFYESWADYLQPYPTIFLKTAAIFGQWLATLFYNLGNAVLEAWNGAWKIANFSSLFTSKHADGMTGFQLTQYIGLFFMIGLMIMSIMMAIQIMQFSMTSGRRGKEWPAGIVTAFIIIWVVPLLITSGLSIGKAANTQMLGNAQQQNILTKIWRSNTVDLKKLAEANFDVSGDNPNKFSPITDSSSNEAVKSTLFTQIMDEDAIKKISGKASKEVFKNKLGENTKVELDKGSFLTKSAAAEVYPRVKTNWFGIIAAEIVFAVVGFLAIVELLVRFYRLAYYSITLLVFAFRDMEGKKAMQILHVMEGSIIGVALLPLNLLLFLGFIQWGTSTIGNSNLGWAPYTILIIAIMVAGMKGLFGGFALIDDWTGVPTGSGQSLMGMVGAVSTTAGVGRGAANVGRTVGNGFLKTGNVTKAGAENMADKFSKVGERAAKMREGAFDSMNENGKIPNAPMPVGKNGFDSNGAGTIASKANDGKLQSAGVDAETLNSGSDSGSDTPTPVGPHDGQGTETDTPKGFAGFTGPNGEPAQPVIPASSNNDNVAGQEGAQDIPTVPNEGPESGADRADNGYTPRTNGGTIDVPFNNPNIGKGGSQSDEASSGVGVSLPDSTTVSLPNDHEGVSSVSAETVPVTDPKSSESKANDSSHISTVVPPTSNAGGQQGYTDASHSAVKQPTYAGSTSSQDMQTISPTDGLDLTPRSESGTTSPLDAPQSKPGHVAASGQQTSTMGPTTEANGRKSDSKSSVQPASETPSAPKAWKDMTQEERAVFEYEELKAAAHVELPSYLTNSSKRKNGRD</sequence>
<feature type="domain" description="DUF8208" evidence="3">
    <location>
        <begin position="87"/>
        <end position="393"/>
    </location>
</feature>
<evidence type="ECO:0000313" key="4">
    <source>
        <dbReference type="EMBL" id="AWF95696.1"/>
    </source>
</evidence>
<dbReference type="EMBL" id="CP020928">
    <property type="protein sequence ID" value="AWF95696.1"/>
    <property type="molecule type" value="Genomic_DNA"/>
</dbReference>
<dbReference type="AlphaFoldDB" id="A0A2S1KRQ6"/>
<feature type="transmembrane region" description="Helical" evidence="2">
    <location>
        <begin position="259"/>
        <end position="278"/>
    </location>
</feature>